<organism evidence="1">
    <name type="scientific">Rhizophora mucronata</name>
    <name type="common">Asiatic mangrove</name>
    <dbReference type="NCBI Taxonomy" id="61149"/>
    <lineage>
        <taxon>Eukaryota</taxon>
        <taxon>Viridiplantae</taxon>
        <taxon>Streptophyta</taxon>
        <taxon>Embryophyta</taxon>
        <taxon>Tracheophyta</taxon>
        <taxon>Spermatophyta</taxon>
        <taxon>Magnoliopsida</taxon>
        <taxon>eudicotyledons</taxon>
        <taxon>Gunneridae</taxon>
        <taxon>Pentapetalae</taxon>
        <taxon>rosids</taxon>
        <taxon>fabids</taxon>
        <taxon>Malpighiales</taxon>
        <taxon>Rhizophoraceae</taxon>
        <taxon>Rhizophora</taxon>
    </lineage>
</organism>
<accession>A0A2P2IVG8</accession>
<dbReference type="AlphaFoldDB" id="A0A2P2IVG8"/>
<name>A0A2P2IVG8_RHIMU</name>
<protein>
    <submittedName>
        <fullName evidence="1">Uncharacterized protein</fullName>
    </submittedName>
</protein>
<proteinExistence type="predicted"/>
<sequence length="38" mass="4148">MARELYPIFDGLISSGLDDVSDPYGQWLSVGLSVELGF</sequence>
<evidence type="ECO:0000313" key="1">
    <source>
        <dbReference type="EMBL" id="MBW85214.1"/>
    </source>
</evidence>
<dbReference type="EMBL" id="GGEC01004731">
    <property type="protein sequence ID" value="MBW85214.1"/>
    <property type="molecule type" value="Transcribed_RNA"/>
</dbReference>
<reference evidence="1" key="1">
    <citation type="submission" date="2018-02" db="EMBL/GenBank/DDBJ databases">
        <title>Rhizophora mucronata_Transcriptome.</title>
        <authorList>
            <person name="Meera S.P."/>
            <person name="Sreeshan A."/>
            <person name="Augustine A."/>
        </authorList>
    </citation>
    <scope>NUCLEOTIDE SEQUENCE</scope>
    <source>
        <tissue evidence="1">Leaf</tissue>
    </source>
</reference>